<comment type="similarity">
    <text evidence="1">Belongs to the SMP-30/CGR1 family.</text>
</comment>
<gene>
    <name evidence="3" type="ORF">G443_002096</name>
</gene>
<organism evidence="3 4">
    <name type="scientific">Actinoalloteichus caeruleus DSM 43889</name>
    <dbReference type="NCBI Taxonomy" id="1120930"/>
    <lineage>
        <taxon>Bacteria</taxon>
        <taxon>Bacillati</taxon>
        <taxon>Actinomycetota</taxon>
        <taxon>Actinomycetes</taxon>
        <taxon>Pseudonocardiales</taxon>
        <taxon>Pseudonocardiaceae</taxon>
        <taxon>Actinoalloteichus</taxon>
        <taxon>Actinoalloteichus cyanogriseus</taxon>
    </lineage>
</organism>
<accession>A0ABT1JJA3</accession>
<dbReference type="Proteomes" id="UP000791080">
    <property type="component" value="Unassembled WGS sequence"/>
</dbReference>
<reference evidence="3 4" key="2">
    <citation type="submission" date="2022-06" db="EMBL/GenBank/DDBJ databases">
        <title>Genomic Encyclopedia of Type Strains, Phase I: the one thousand microbial genomes (KMG-I) project.</title>
        <authorList>
            <person name="Kyrpides N."/>
        </authorList>
    </citation>
    <scope>NUCLEOTIDE SEQUENCE [LARGE SCALE GENOMIC DNA]</scope>
    <source>
        <strain evidence="3 4">DSM 43889</strain>
    </source>
</reference>
<dbReference type="RefSeq" id="WP_030103883.1">
    <property type="nucleotide sequence ID" value="NZ_AUBJ02000001.1"/>
</dbReference>
<protein>
    <submittedName>
        <fullName evidence="3">Sugar lactone lactonase YvrE</fullName>
    </submittedName>
</protein>
<keyword evidence="4" id="KW-1185">Reference proteome</keyword>
<sequence length="291" mass="30837">MRAEAVSDPVTHHGEGPVWNPATGRLHFVDMLAGDVLTLAADGGITRTRVGSVAAVVRPNRSGGLVLAIDRGFAVLPEGADEPSRLPELWSDPGVRMNEGGCDPQGRFYAGSMAFDATPERGTLWRLDPDGGTHRVLTPVTISNGLVWSPDGQLVYYVDTPTGRVDVFDFDAARGEFLNRRPLVEIPEEHGSPDGMAIDAHGRLWVAMWGGSAVRCYSPEGELEAVVEVPVRQVTACAFGGPDLDQLYVTTSRDGLADPEPAAGALHLADTGVRGLPVHSFAGLDEGVLPG</sequence>
<dbReference type="PANTHER" id="PTHR10907">
    <property type="entry name" value="REGUCALCIN"/>
    <property type="match status" value="1"/>
</dbReference>
<dbReference type="SUPFAM" id="SSF63829">
    <property type="entry name" value="Calcium-dependent phosphotriesterase"/>
    <property type="match status" value="1"/>
</dbReference>
<evidence type="ECO:0000313" key="3">
    <source>
        <dbReference type="EMBL" id="MCP2331826.1"/>
    </source>
</evidence>
<dbReference type="PRINTS" id="PR01790">
    <property type="entry name" value="SMP30FAMILY"/>
</dbReference>
<evidence type="ECO:0000259" key="2">
    <source>
        <dbReference type="Pfam" id="PF08450"/>
    </source>
</evidence>
<proteinExistence type="inferred from homology"/>
<evidence type="ECO:0000256" key="1">
    <source>
        <dbReference type="ARBA" id="ARBA00008853"/>
    </source>
</evidence>
<comment type="caution">
    <text evidence="3">The sequence shown here is derived from an EMBL/GenBank/DDBJ whole genome shotgun (WGS) entry which is preliminary data.</text>
</comment>
<dbReference type="Pfam" id="PF08450">
    <property type="entry name" value="SGL"/>
    <property type="match status" value="1"/>
</dbReference>
<dbReference type="InterPro" id="IPR013658">
    <property type="entry name" value="SGL"/>
</dbReference>
<reference evidence="3 4" key="1">
    <citation type="submission" date="2013-07" db="EMBL/GenBank/DDBJ databases">
        <authorList>
            <consortium name="DOE Joint Genome Institute"/>
            <person name="Reeve W."/>
            <person name="Huntemann M."/>
            <person name="Han J."/>
            <person name="Chen A."/>
            <person name="Kyrpides N."/>
            <person name="Mavromatis K."/>
            <person name="Markowitz V."/>
            <person name="Palaniappan K."/>
            <person name="Ivanova N."/>
            <person name="Schaumberg A."/>
            <person name="Pati A."/>
            <person name="Liolios K."/>
            <person name="Nordberg H.P."/>
            <person name="Cantor M.N."/>
            <person name="Hua S.X."/>
            <person name="Woyke T."/>
        </authorList>
    </citation>
    <scope>NUCLEOTIDE SEQUENCE [LARGE SCALE GENOMIC DNA]</scope>
    <source>
        <strain evidence="3 4">DSM 43889</strain>
    </source>
</reference>
<dbReference type="PANTHER" id="PTHR10907:SF47">
    <property type="entry name" value="REGUCALCIN"/>
    <property type="match status" value="1"/>
</dbReference>
<name>A0ABT1JJA3_ACTCY</name>
<dbReference type="Gene3D" id="2.120.10.30">
    <property type="entry name" value="TolB, C-terminal domain"/>
    <property type="match status" value="1"/>
</dbReference>
<dbReference type="InterPro" id="IPR005511">
    <property type="entry name" value="SMP-30"/>
</dbReference>
<dbReference type="InterPro" id="IPR011042">
    <property type="entry name" value="6-blade_b-propeller_TolB-like"/>
</dbReference>
<dbReference type="EMBL" id="AUBJ02000001">
    <property type="protein sequence ID" value="MCP2331826.1"/>
    <property type="molecule type" value="Genomic_DNA"/>
</dbReference>
<evidence type="ECO:0000313" key="4">
    <source>
        <dbReference type="Proteomes" id="UP000791080"/>
    </source>
</evidence>
<feature type="domain" description="SMP-30/Gluconolactonase/LRE-like region" evidence="2">
    <location>
        <begin position="14"/>
        <end position="252"/>
    </location>
</feature>